<dbReference type="GO" id="GO:0005737">
    <property type="term" value="C:cytoplasm"/>
    <property type="evidence" value="ECO:0007669"/>
    <property type="project" value="UniProtKB-SubCell"/>
</dbReference>
<name>A0A8J8MD16_9FIRM</name>
<comment type="subcellular location">
    <subcellularLocation>
        <location evidence="1 3">Cytoplasm</location>
    </subcellularLocation>
</comment>
<dbReference type="KEGG" id="vgu:HYG85_17995"/>
<dbReference type="InterPro" id="IPR012340">
    <property type="entry name" value="NA-bd_OB-fold"/>
</dbReference>
<dbReference type="OrthoDB" id="9805039at2"/>
<dbReference type="PIRSF" id="PIRSF002599">
    <property type="entry name" value="Cold_shock_A"/>
    <property type="match status" value="1"/>
</dbReference>
<reference evidence="5 6" key="1">
    <citation type="submission" date="2020-07" db="EMBL/GenBank/DDBJ databases">
        <title>Vallitalea guaymasensis genome.</title>
        <authorList>
            <person name="Postec A."/>
        </authorList>
    </citation>
    <scope>NUCLEOTIDE SEQUENCE [LARGE SCALE GENOMIC DNA]</scope>
    <source>
        <strain evidence="5 6">Ra1766G1</strain>
    </source>
</reference>
<dbReference type="AlphaFoldDB" id="A0A8J8MD16"/>
<evidence type="ECO:0000256" key="3">
    <source>
        <dbReference type="RuleBase" id="RU000408"/>
    </source>
</evidence>
<dbReference type="CDD" id="cd04458">
    <property type="entry name" value="CSP_CDS"/>
    <property type="match status" value="1"/>
</dbReference>
<dbReference type="Gene3D" id="2.40.50.140">
    <property type="entry name" value="Nucleic acid-binding proteins"/>
    <property type="match status" value="1"/>
</dbReference>
<dbReference type="Pfam" id="PF00313">
    <property type="entry name" value="CSD"/>
    <property type="match status" value="1"/>
</dbReference>
<dbReference type="InterPro" id="IPR019844">
    <property type="entry name" value="CSD_CS"/>
</dbReference>
<keyword evidence="6" id="KW-1185">Reference proteome</keyword>
<evidence type="ECO:0000313" key="6">
    <source>
        <dbReference type="Proteomes" id="UP000677305"/>
    </source>
</evidence>
<protein>
    <submittedName>
        <fullName evidence="5">Cold-shock protein</fullName>
    </submittedName>
</protein>
<evidence type="ECO:0000313" key="5">
    <source>
        <dbReference type="EMBL" id="QUH30706.1"/>
    </source>
</evidence>
<dbReference type="GO" id="GO:0003676">
    <property type="term" value="F:nucleic acid binding"/>
    <property type="evidence" value="ECO:0007669"/>
    <property type="project" value="InterPro"/>
</dbReference>
<gene>
    <name evidence="5" type="ORF">HYG85_17995</name>
</gene>
<evidence type="ECO:0000256" key="1">
    <source>
        <dbReference type="ARBA" id="ARBA00004496"/>
    </source>
</evidence>
<accession>A0A8J8MD16</accession>
<evidence type="ECO:0000256" key="2">
    <source>
        <dbReference type="ARBA" id="ARBA00022490"/>
    </source>
</evidence>
<dbReference type="InterPro" id="IPR002059">
    <property type="entry name" value="CSP_DNA-bd"/>
</dbReference>
<dbReference type="PANTHER" id="PTHR11544">
    <property type="entry name" value="COLD SHOCK DOMAIN CONTAINING PROTEINS"/>
    <property type="match status" value="1"/>
</dbReference>
<dbReference type="SUPFAM" id="SSF50249">
    <property type="entry name" value="Nucleic acid-binding proteins"/>
    <property type="match status" value="1"/>
</dbReference>
<dbReference type="SMART" id="SM00357">
    <property type="entry name" value="CSP"/>
    <property type="match status" value="1"/>
</dbReference>
<dbReference type="Gene3D" id="6.20.370.130">
    <property type="match status" value="1"/>
</dbReference>
<keyword evidence="2" id="KW-0963">Cytoplasm</keyword>
<dbReference type="Proteomes" id="UP000677305">
    <property type="component" value="Chromosome"/>
</dbReference>
<dbReference type="GO" id="GO:0010468">
    <property type="term" value="P:regulation of gene expression"/>
    <property type="evidence" value="ECO:0007669"/>
    <property type="project" value="UniProtKB-ARBA"/>
</dbReference>
<dbReference type="PROSITE" id="PS51857">
    <property type="entry name" value="CSD_2"/>
    <property type="match status" value="1"/>
</dbReference>
<dbReference type="PRINTS" id="PR00050">
    <property type="entry name" value="COLDSHOCK"/>
</dbReference>
<dbReference type="FunFam" id="2.40.50.140:FF:000006">
    <property type="entry name" value="Cold shock protein CspC"/>
    <property type="match status" value="1"/>
</dbReference>
<dbReference type="PROSITE" id="PS00352">
    <property type="entry name" value="CSD_1"/>
    <property type="match status" value="1"/>
</dbReference>
<sequence>MKTGIVKWFNSEKGFGFICVEGEDDVFVHFSAIQGDGFKTLEEGQKVEFEVVEGARGPQAENVVKL</sequence>
<dbReference type="RefSeq" id="WP_113676178.1">
    <property type="nucleotide sequence ID" value="NZ_CAJXUH010000001.1"/>
</dbReference>
<proteinExistence type="predicted"/>
<dbReference type="EMBL" id="CP058561">
    <property type="protein sequence ID" value="QUH30706.1"/>
    <property type="molecule type" value="Genomic_DNA"/>
</dbReference>
<dbReference type="InterPro" id="IPR011129">
    <property type="entry name" value="CSD"/>
</dbReference>
<dbReference type="InterPro" id="IPR012156">
    <property type="entry name" value="Cold_shock_CspA"/>
</dbReference>
<feature type="domain" description="CSD" evidence="4">
    <location>
        <begin position="1"/>
        <end position="65"/>
    </location>
</feature>
<dbReference type="InterPro" id="IPR050181">
    <property type="entry name" value="Cold_shock_domain"/>
</dbReference>
<dbReference type="GO" id="GO:0051252">
    <property type="term" value="P:regulation of RNA metabolic process"/>
    <property type="evidence" value="ECO:0007669"/>
    <property type="project" value="UniProtKB-ARBA"/>
</dbReference>
<organism evidence="5 6">
    <name type="scientific">Vallitalea guaymasensis</name>
    <dbReference type="NCBI Taxonomy" id="1185412"/>
    <lineage>
        <taxon>Bacteria</taxon>
        <taxon>Bacillati</taxon>
        <taxon>Bacillota</taxon>
        <taxon>Clostridia</taxon>
        <taxon>Lachnospirales</taxon>
        <taxon>Vallitaleaceae</taxon>
        <taxon>Vallitalea</taxon>
    </lineage>
</organism>
<evidence type="ECO:0000259" key="4">
    <source>
        <dbReference type="PROSITE" id="PS51857"/>
    </source>
</evidence>